<dbReference type="RefSeq" id="WP_324696630.1">
    <property type="nucleotide sequence ID" value="NZ_JAYMYJ010000132.1"/>
</dbReference>
<dbReference type="InterPro" id="IPR012902">
    <property type="entry name" value="N_methyl_site"/>
</dbReference>
<evidence type="ECO:0000313" key="2">
    <source>
        <dbReference type="EMBL" id="MEB4592382.1"/>
    </source>
</evidence>
<reference evidence="3" key="1">
    <citation type="submission" date="2023-07" db="EMBL/GenBank/DDBJ databases">
        <title>The carbon used by Thiothrix.</title>
        <authorList>
            <person name="Chen L."/>
        </authorList>
    </citation>
    <scope>NUCLEOTIDE SEQUENCE [LARGE SCALE GENOMIC DNA]</scope>
</reference>
<protein>
    <submittedName>
        <fullName evidence="2">PilW family protein</fullName>
    </submittedName>
</protein>
<keyword evidence="1" id="KW-0812">Transmembrane</keyword>
<dbReference type="NCBIfam" id="TIGR02532">
    <property type="entry name" value="IV_pilin_GFxxxE"/>
    <property type="match status" value="1"/>
</dbReference>
<keyword evidence="3" id="KW-1185">Reference proteome</keyword>
<keyword evidence="1" id="KW-1133">Transmembrane helix</keyword>
<gene>
    <name evidence="2" type="ORF">VSS37_15445</name>
</gene>
<evidence type="ECO:0000313" key="3">
    <source>
        <dbReference type="Proteomes" id="UP001308005"/>
    </source>
</evidence>
<feature type="transmembrane region" description="Helical" evidence="1">
    <location>
        <begin position="12"/>
        <end position="34"/>
    </location>
</feature>
<dbReference type="Pfam" id="PF07963">
    <property type="entry name" value="N_methyl"/>
    <property type="match status" value="1"/>
</dbReference>
<evidence type="ECO:0000256" key="1">
    <source>
        <dbReference type="SAM" id="Phobius"/>
    </source>
</evidence>
<comment type="caution">
    <text evidence="2">The sequence shown here is derived from an EMBL/GenBank/DDBJ whole genome shotgun (WGS) entry which is preliminary data.</text>
</comment>
<organism evidence="2 3">
    <name type="scientific">Candidatus Thiothrix phosphatis</name>
    <dbReference type="NCBI Taxonomy" id="3112415"/>
    <lineage>
        <taxon>Bacteria</taxon>
        <taxon>Pseudomonadati</taxon>
        <taxon>Pseudomonadota</taxon>
        <taxon>Gammaproteobacteria</taxon>
        <taxon>Thiotrichales</taxon>
        <taxon>Thiotrichaceae</taxon>
        <taxon>Thiothrix</taxon>
    </lineage>
</organism>
<keyword evidence="1" id="KW-0472">Membrane</keyword>
<dbReference type="Proteomes" id="UP001308005">
    <property type="component" value="Unassembled WGS sequence"/>
</dbReference>
<proteinExistence type="predicted"/>
<dbReference type="InterPro" id="IPR032092">
    <property type="entry name" value="PilW"/>
</dbReference>
<name>A0ABU6D0P7_9GAMM</name>
<sequence>MKIYNKQRGLSLIELMIAMMVSLVLVAGVGTVYLSSKRNYQTRDQLSMMDENARVALNALSKHLEHAGYATPSKLPLESIGGYFYVNGDPDPVAGGCGTVQARALTALKQSSTQDALNRYGDAVSIRFIGDQTLFTDVLSGVLPSACFEGSPSLQDSLIYNAFHVDDDGASRDSAGSLIPILYGVGSNTNQYKRPIVNGIENIQFMYGVDVNADGAVDKYVNATNVGAGEWQRIISIKVGLLVRSIDPVLPAPEAHSYQVLDVTQTLNDRYQRSVYTAVIHLRNVVSN</sequence>
<dbReference type="Pfam" id="PF16074">
    <property type="entry name" value="PilW"/>
    <property type="match status" value="1"/>
</dbReference>
<accession>A0ABU6D0P7</accession>
<dbReference type="EMBL" id="JAYMYJ010000132">
    <property type="protein sequence ID" value="MEB4592382.1"/>
    <property type="molecule type" value="Genomic_DNA"/>
</dbReference>
<dbReference type="PROSITE" id="PS00409">
    <property type="entry name" value="PROKAR_NTER_METHYL"/>
    <property type="match status" value="1"/>
</dbReference>